<dbReference type="RefSeq" id="WP_107990382.1">
    <property type="nucleotide sequence ID" value="NZ_QAYG01000005.1"/>
</dbReference>
<dbReference type="FunFam" id="3.40.190.90:FF:000001">
    <property type="entry name" value="Fructose-1,6-bisphosphatase"/>
    <property type="match status" value="1"/>
</dbReference>
<keyword evidence="5 8" id="KW-0464">Manganese</keyword>
<keyword evidence="11" id="KW-1185">Reference proteome</keyword>
<keyword evidence="3 8" id="KW-0479">Metal-binding</keyword>
<feature type="binding site" evidence="9">
    <location>
        <position position="223"/>
    </location>
    <ligand>
        <name>substrate</name>
    </ligand>
</feature>
<evidence type="ECO:0000256" key="6">
    <source>
        <dbReference type="ARBA" id="ARBA00023277"/>
    </source>
</evidence>
<dbReference type="Gene3D" id="3.30.540.10">
    <property type="entry name" value="Fructose-1,6-Bisphosphatase, subunit A, domain 1"/>
    <property type="match status" value="1"/>
</dbReference>
<keyword evidence="4" id="KW-0378">Hydrolase</keyword>
<dbReference type="GO" id="GO:0006071">
    <property type="term" value="P:glycerol metabolic process"/>
    <property type="evidence" value="ECO:0007669"/>
    <property type="project" value="InterPro"/>
</dbReference>
<comment type="cofactor">
    <cofactor evidence="8">
        <name>Mn(2+)</name>
        <dbReference type="ChEBI" id="CHEBI:29035"/>
    </cofactor>
</comment>
<evidence type="ECO:0000256" key="1">
    <source>
        <dbReference type="ARBA" id="ARBA00001273"/>
    </source>
</evidence>
<name>A0A2T5V8K1_9HYPH</name>
<feature type="binding site" evidence="8">
    <location>
        <position position="68"/>
    </location>
    <ligand>
        <name>Mn(2+)</name>
        <dbReference type="ChEBI" id="CHEBI:29035"/>
        <label>1</label>
    </ligand>
</feature>
<feature type="binding site" evidence="8">
    <location>
        <position position="44"/>
    </location>
    <ligand>
        <name>Mn(2+)</name>
        <dbReference type="ChEBI" id="CHEBI:29035"/>
        <label>1</label>
    </ligand>
</feature>
<keyword evidence="6 7" id="KW-0119">Carbohydrate metabolism</keyword>
<sequence>MSSDDDTSKYKLDRLLTLEVARVTERAAVSAARMRGRGDEKAADQAAVDAMRRELNRLPIDGTVVIGEGERDEAPMLYIGEKVGTKHGPQVDIALDPLECTTVCAKNLPNSLAVLALAEHGGLLNAPDCYMNKIAIGPGYPDGLVDLDAPVVENIEALAKAKGVKPEEINVCVLDRPRHAKLIEDIREIGCALRLIGDGDIAGVIHCTTPDETGIDIYMGVGGAPEGVLAAAALRCVGGQMQGRLVIARDDQYERAERMGISDLNRKYRMEELASGDVYFSATGVTDGNFLQGVKFEKNRILTHTCVMRSTTGTMRWIEGEHTDFKKFYLD</sequence>
<feature type="binding site" evidence="8">
    <location>
        <position position="99"/>
    </location>
    <ligand>
        <name>Mn(2+)</name>
        <dbReference type="ChEBI" id="CHEBI:29035"/>
        <label>2</label>
    </ligand>
</feature>
<feature type="binding site" evidence="9">
    <location>
        <begin position="176"/>
        <end position="178"/>
    </location>
    <ligand>
        <name>substrate</name>
    </ligand>
</feature>
<evidence type="ECO:0000313" key="10">
    <source>
        <dbReference type="EMBL" id="PTW60083.1"/>
    </source>
</evidence>
<accession>A0A2T5V8K1</accession>
<protein>
    <recommendedName>
        <fullName evidence="7">Fructose-1,6-bisphosphatase</fullName>
    </recommendedName>
</protein>
<feature type="binding site" evidence="9">
    <location>
        <position position="130"/>
    </location>
    <ligand>
        <name>substrate</name>
    </ligand>
</feature>
<dbReference type="PIRSF" id="PIRSF004532">
    <property type="entry name" value="GlpX"/>
    <property type="match status" value="1"/>
</dbReference>
<feature type="binding site" evidence="9">
    <location>
        <begin position="198"/>
        <end position="200"/>
    </location>
    <ligand>
        <name>substrate</name>
    </ligand>
</feature>
<gene>
    <name evidence="10" type="ORF">C8N35_10583</name>
</gene>
<dbReference type="GO" id="GO:0006094">
    <property type="term" value="P:gluconeogenesis"/>
    <property type="evidence" value="ECO:0007669"/>
    <property type="project" value="InterPro"/>
</dbReference>
<dbReference type="PANTHER" id="PTHR30447">
    <property type="entry name" value="FRUCTOSE-1,6-BISPHOSPHATASE CLASS 2"/>
    <property type="match status" value="1"/>
</dbReference>
<organism evidence="10 11">
    <name type="scientific">Breoghania corrubedonensis</name>
    <dbReference type="NCBI Taxonomy" id="665038"/>
    <lineage>
        <taxon>Bacteria</taxon>
        <taxon>Pseudomonadati</taxon>
        <taxon>Pseudomonadota</taxon>
        <taxon>Alphaproteobacteria</taxon>
        <taxon>Hyphomicrobiales</taxon>
        <taxon>Stappiaceae</taxon>
        <taxon>Breoghania</taxon>
    </lineage>
</organism>
<dbReference type="GO" id="GO:0030388">
    <property type="term" value="P:fructose 1,6-bisphosphate metabolic process"/>
    <property type="evidence" value="ECO:0007669"/>
    <property type="project" value="TreeGrafter"/>
</dbReference>
<dbReference type="EMBL" id="QAYG01000005">
    <property type="protein sequence ID" value="PTW60083.1"/>
    <property type="molecule type" value="Genomic_DNA"/>
</dbReference>
<dbReference type="OrthoDB" id="9779353at2"/>
<comment type="caution">
    <text evidence="10">The sequence shown here is derived from an EMBL/GenBank/DDBJ whole genome shotgun (WGS) entry which is preliminary data.</text>
</comment>
<dbReference type="SUPFAM" id="SSF56655">
    <property type="entry name" value="Carbohydrate phosphatase"/>
    <property type="match status" value="1"/>
</dbReference>
<evidence type="ECO:0000256" key="8">
    <source>
        <dbReference type="PIRSR" id="PIRSR004532-1"/>
    </source>
</evidence>
<evidence type="ECO:0000256" key="5">
    <source>
        <dbReference type="ARBA" id="ARBA00023211"/>
    </source>
</evidence>
<dbReference type="Gene3D" id="3.40.190.90">
    <property type="match status" value="1"/>
</dbReference>
<proteinExistence type="inferred from homology"/>
<feature type="binding site" evidence="8">
    <location>
        <position position="96"/>
    </location>
    <ligand>
        <name>Mn(2+)</name>
        <dbReference type="ChEBI" id="CHEBI:29035"/>
        <label>2</label>
    </ligand>
</feature>
<evidence type="ECO:0000313" key="11">
    <source>
        <dbReference type="Proteomes" id="UP000244081"/>
    </source>
</evidence>
<evidence type="ECO:0000256" key="7">
    <source>
        <dbReference type="PIRNR" id="PIRNR004532"/>
    </source>
</evidence>
<evidence type="ECO:0000256" key="2">
    <source>
        <dbReference type="ARBA" id="ARBA00008989"/>
    </source>
</evidence>
<evidence type="ECO:0000256" key="9">
    <source>
        <dbReference type="PIRSR" id="PIRSR004532-2"/>
    </source>
</evidence>
<dbReference type="PANTHER" id="PTHR30447:SF0">
    <property type="entry name" value="FRUCTOSE-1,6-BISPHOSPHATASE 1 CLASS 2-RELATED"/>
    <property type="match status" value="1"/>
</dbReference>
<dbReference type="Proteomes" id="UP000244081">
    <property type="component" value="Unassembled WGS sequence"/>
</dbReference>
<dbReference type="Pfam" id="PF03320">
    <property type="entry name" value="FBPase_glpX"/>
    <property type="match status" value="1"/>
</dbReference>
<evidence type="ECO:0000256" key="4">
    <source>
        <dbReference type="ARBA" id="ARBA00022801"/>
    </source>
</evidence>
<comment type="catalytic activity">
    <reaction evidence="1">
        <text>beta-D-fructose 1,6-bisphosphate + H2O = beta-D-fructose 6-phosphate + phosphate</text>
        <dbReference type="Rhea" id="RHEA:11064"/>
        <dbReference type="ChEBI" id="CHEBI:15377"/>
        <dbReference type="ChEBI" id="CHEBI:32966"/>
        <dbReference type="ChEBI" id="CHEBI:43474"/>
        <dbReference type="ChEBI" id="CHEBI:57634"/>
        <dbReference type="EC" id="3.1.3.11"/>
    </reaction>
</comment>
<dbReference type="GO" id="GO:0030145">
    <property type="term" value="F:manganese ion binding"/>
    <property type="evidence" value="ECO:0007669"/>
    <property type="project" value="UniProtKB-ARBA"/>
</dbReference>
<dbReference type="AlphaFoldDB" id="A0A2T5V8K1"/>
<comment type="similarity">
    <text evidence="2 7">Belongs to the FBPase class 2 family.</text>
</comment>
<dbReference type="InterPro" id="IPR004464">
    <property type="entry name" value="FBPase_class-2/SBPase"/>
</dbReference>
<dbReference type="CDD" id="cd01516">
    <property type="entry name" value="FBPase_glpX"/>
    <property type="match status" value="1"/>
</dbReference>
<dbReference type="NCBIfam" id="TIGR00330">
    <property type="entry name" value="glpX"/>
    <property type="match status" value="1"/>
</dbReference>
<dbReference type="GO" id="GO:0042132">
    <property type="term" value="F:fructose 1,6-bisphosphate 1-phosphatase activity"/>
    <property type="evidence" value="ECO:0007669"/>
    <property type="project" value="UniProtKB-EC"/>
</dbReference>
<feature type="binding site" evidence="9">
    <location>
        <begin position="99"/>
        <end position="101"/>
    </location>
    <ligand>
        <name>substrate</name>
    </ligand>
</feature>
<evidence type="ECO:0000256" key="3">
    <source>
        <dbReference type="ARBA" id="ARBA00022723"/>
    </source>
</evidence>
<reference evidence="10 11" key="1">
    <citation type="submission" date="2018-04" db="EMBL/GenBank/DDBJ databases">
        <title>Genomic Encyclopedia of Archaeal and Bacterial Type Strains, Phase II (KMG-II): from individual species to whole genera.</title>
        <authorList>
            <person name="Goeker M."/>
        </authorList>
    </citation>
    <scope>NUCLEOTIDE SEQUENCE [LARGE SCALE GENOMIC DNA]</scope>
    <source>
        <strain evidence="10 11">DSM 23382</strain>
    </source>
</reference>
<dbReference type="GO" id="GO:0005829">
    <property type="term" value="C:cytosol"/>
    <property type="evidence" value="ECO:0007669"/>
    <property type="project" value="TreeGrafter"/>
</dbReference>
<feature type="binding site" evidence="8">
    <location>
        <position position="226"/>
    </location>
    <ligand>
        <name>Mn(2+)</name>
        <dbReference type="ChEBI" id="CHEBI:29035"/>
        <label>2</label>
    </ligand>
</feature>